<dbReference type="InterPro" id="IPR027275">
    <property type="entry name" value="PRC-brl_dom"/>
</dbReference>
<protein>
    <submittedName>
        <fullName evidence="2">PRC-barrel domain-containing protein</fullName>
    </submittedName>
</protein>
<evidence type="ECO:0000313" key="2">
    <source>
        <dbReference type="EMBL" id="MBZ2165982.1"/>
    </source>
</evidence>
<reference evidence="3" key="1">
    <citation type="journal article" date="2022" name="Microbiol. Resour. Announc.">
        <title>Draft Genome Sequence of a Methanogenic Archaeon from West Spitsbergen Permafrost.</title>
        <authorList>
            <person name="Trubitsyn V."/>
            <person name="Rivkina E."/>
            <person name="Shcherbakova V."/>
        </authorList>
    </citation>
    <scope>NUCLEOTIDE SEQUENCE [LARGE SCALE GENOMIC DNA]</scope>
    <source>
        <strain evidence="3">VT</strain>
    </source>
</reference>
<dbReference type="InterPro" id="IPR011033">
    <property type="entry name" value="PRC_barrel-like_sf"/>
</dbReference>
<evidence type="ECO:0000259" key="1">
    <source>
        <dbReference type="Pfam" id="PF05239"/>
    </source>
</evidence>
<accession>A0A8T5UPQ7</accession>
<keyword evidence="3" id="KW-1185">Reference proteome</keyword>
<dbReference type="EMBL" id="JAIOUQ010000009">
    <property type="protein sequence ID" value="MBZ2165982.1"/>
    <property type="molecule type" value="Genomic_DNA"/>
</dbReference>
<dbReference type="SUPFAM" id="SSF50346">
    <property type="entry name" value="PRC-barrel domain"/>
    <property type="match status" value="1"/>
</dbReference>
<dbReference type="Pfam" id="PF05239">
    <property type="entry name" value="PRC"/>
    <property type="match status" value="1"/>
</dbReference>
<comment type="caution">
    <text evidence="2">The sequence shown here is derived from an EMBL/GenBank/DDBJ whole genome shotgun (WGS) entry which is preliminary data.</text>
</comment>
<organism evidence="2 3">
    <name type="scientific">Methanobacterium spitsbergense</name>
    <dbReference type="NCBI Taxonomy" id="2874285"/>
    <lineage>
        <taxon>Archaea</taxon>
        <taxon>Methanobacteriati</taxon>
        <taxon>Methanobacteriota</taxon>
        <taxon>Methanomada group</taxon>
        <taxon>Methanobacteria</taxon>
        <taxon>Methanobacteriales</taxon>
        <taxon>Methanobacteriaceae</taxon>
        <taxon>Methanobacterium</taxon>
    </lineage>
</organism>
<proteinExistence type="predicted"/>
<evidence type="ECO:0000313" key="3">
    <source>
        <dbReference type="Proteomes" id="UP000825933"/>
    </source>
</evidence>
<dbReference type="AlphaFoldDB" id="A0A8T5UPQ7"/>
<name>A0A8T5UPQ7_9EURY</name>
<sequence length="167" mass="18528">MKANEFIGMKVLDKEANEVGKVAEIAVVFKKCLVDKIFVSMGSALSKKYLVIVEEDIAEIGDYLQLKIDKAGLEEQVKVDKIDDFLGNATKYKDFIGKTVLTKSGMDVGKITDMLIDPKGCLIHNIVVTTGGTLNKKHIMISDEDIDAMGDYLILNLDQKQVEDRID</sequence>
<dbReference type="RefSeq" id="WP_223791571.1">
    <property type="nucleotide sequence ID" value="NZ_JAIOUQ010000009.1"/>
</dbReference>
<feature type="domain" description="PRC-barrel" evidence="1">
    <location>
        <begin position="91"/>
        <end position="160"/>
    </location>
</feature>
<gene>
    <name evidence="2" type="ORF">K8N75_08025</name>
</gene>
<dbReference type="Proteomes" id="UP000825933">
    <property type="component" value="Unassembled WGS sequence"/>
</dbReference>
<dbReference type="Gene3D" id="2.30.30.240">
    <property type="entry name" value="PRC-barrel domain"/>
    <property type="match status" value="2"/>
</dbReference>